<protein>
    <submittedName>
        <fullName evidence="1">(California timema) hypothetical protein</fullName>
    </submittedName>
</protein>
<name>A0A7R9JCL7_TIMCA</name>
<sequence>MSQKTEKPVLSGQRIKTRKRGFLRLVSVRIGQRLLLQTSHSQRGVDSFKSGQVLLTSRVGSAHSEPTPTLALQFAEPATQCARHKFHRQQTRTVEKNNTTIKRNLLRRRRLGK</sequence>
<dbReference type="AlphaFoldDB" id="A0A7R9JCL7"/>
<organism evidence="1">
    <name type="scientific">Timema californicum</name>
    <name type="common">California timema</name>
    <name type="synonym">Walking stick</name>
    <dbReference type="NCBI Taxonomy" id="61474"/>
    <lineage>
        <taxon>Eukaryota</taxon>
        <taxon>Metazoa</taxon>
        <taxon>Ecdysozoa</taxon>
        <taxon>Arthropoda</taxon>
        <taxon>Hexapoda</taxon>
        <taxon>Insecta</taxon>
        <taxon>Pterygota</taxon>
        <taxon>Neoptera</taxon>
        <taxon>Polyneoptera</taxon>
        <taxon>Phasmatodea</taxon>
        <taxon>Timematodea</taxon>
        <taxon>Timematoidea</taxon>
        <taxon>Timematidae</taxon>
        <taxon>Timema</taxon>
    </lineage>
</organism>
<reference evidence="1" key="1">
    <citation type="submission" date="2020-11" db="EMBL/GenBank/DDBJ databases">
        <authorList>
            <person name="Tran Van P."/>
        </authorList>
    </citation>
    <scope>NUCLEOTIDE SEQUENCE</scope>
</reference>
<evidence type="ECO:0000313" key="1">
    <source>
        <dbReference type="EMBL" id="CAD7576528.1"/>
    </source>
</evidence>
<dbReference type="EMBL" id="OE184372">
    <property type="protein sequence ID" value="CAD7576528.1"/>
    <property type="molecule type" value="Genomic_DNA"/>
</dbReference>
<accession>A0A7R9JCL7</accession>
<proteinExistence type="predicted"/>
<gene>
    <name evidence="1" type="ORF">TCMB3V08_LOCUS9096</name>
</gene>